<evidence type="ECO:0000256" key="3">
    <source>
        <dbReference type="ARBA" id="ARBA00022679"/>
    </source>
</evidence>
<organism evidence="10 11">
    <name type="scientific">Yoonia litorea</name>
    <dbReference type="NCBI Taxonomy" id="1123755"/>
    <lineage>
        <taxon>Bacteria</taxon>
        <taxon>Pseudomonadati</taxon>
        <taxon>Pseudomonadota</taxon>
        <taxon>Alphaproteobacteria</taxon>
        <taxon>Rhodobacterales</taxon>
        <taxon>Paracoccaceae</taxon>
        <taxon>Yoonia</taxon>
    </lineage>
</organism>
<dbReference type="GO" id="GO:0004674">
    <property type="term" value="F:protein serine/threonine kinase activity"/>
    <property type="evidence" value="ECO:0007669"/>
    <property type="project" value="UniProtKB-KW"/>
</dbReference>
<evidence type="ECO:0000256" key="6">
    <source>
        <dbReference type="ARBA" id="ARBA00022840"/>
    </source>
</evidence>
<comment type="catalytic activity">
    <reaction evidence="8">
        <text>L-seryl-[protein] + ATP = O-phospho-L-seryl-[protein] + ADP + H(+)</text>
        <dbReference type="Rhea" id="RHEA:17989"/>
        <dbReference type="Rhea" id="RHEA-COMP:9863"/>
        <dbReference type="Rhea" id="RHEA-COMP:11604"/>
        <dbReference type="ChEBI" id="CHEBI:15378"/>
        <dbReference type="ChEBI" id="CHEBI:29999"/>
        <dbReference type="ChEBI" id="CHEBI:30616"/>
        <dbReference type="ChEBI" id="CHEBI:83421"/>
        <dbReference type="ChEBI" id="CHEBI:456216"/>
        <dbReference type="EC" id="2.7.11.1"/>
    </reaction>
</comment>
<dbReference type="AlphaFoldDB" id="A0A1I6N2V0"/>
<sequence length="801" mass="83495">MAKAQPKDTVEEKETFVDELKPGTKLMHGQYTIESFLNAGGFGITYLARDSLDRKVVIKECFPGAFCRRSRAIVQARSRAHQNELKSIVRLFVQEARSLAKLDHPNIVGVHQVFEDNDTAYMALDFVRGRDLLDIIEDPNTSLSPAQTKNILKEVLNAVGFIHDQQILHRDISPDNILINKDYHPVLIDFGAAREEATKQSRVLSALRVVKDGYSPQEFYIAGSDQSPSSDLYALAASFHHLIVGDVPPNSQARLAAIASGEADPYQPIAGRFPDYDDNFLAAIDKALAVLPKDRVQSAKEWLNMMDGLASNVTPLNVPNAASEKAAPAAAKASGGSSKMPVLLGSAAAVALLVGVGVMTMTGGDDAAVEAPAPVAETVAEAPAAVVETPAPVVEAPAPAEVVEAPSVPVEPAATEETVVAQDDAPVSAPSVTEETPVATDLAPVAAGAAPAEQPEVTAALEEALASQQEAAAPEAPAAVATPAITEDPALLGTSNDTSVVVAGPVINDVAIPAVRPEVRPETIQLDVPAPAPLPEPEITPELASEAPVADSLPQLAANAPSQDTEVGDVALPGAPDQIAAIGNGPEVDILAVTPGNEIIEEPEVVETALAAADALATSWTVRLPFTPAGDSSNIVAQAAPISPIWVQPGLVITAVNGNSVATINEIPDVLRATTPESALAPTMPVLFGTADPSTGTIATLPWVLPVVQTISLGNGTSFEAAYAGSSWRTVVTELSAEQPGGLRVGDVISSYIATSEAVEGRTTLYDIFARETANGVEQYTFAVQRDGSLWVASYTYGGAE</sequence>
<proteinExistence type="predicted"/>
<name>A0A1I6N2V0_9RHOB</name>
<dbReference type="Pfam" id="PF00069">
    <property type="entry name" value="Pkinase"/>
    <property type="match status" value="1"/>
</dbReference>
<evidence type="ECO:0000256" key="4">
    <source>
        <dbReference type="ARBA" id="ARBA00022741"/>
    </source>
</evidence>
<dbReference type="GO" id="GO:0005524">
    <property type="term" value="F:ATP binding"/>
    <property type="evidence" value="ECO:0007669"/>
    <property type="project" value="UniProtKB-KW"/>
</dbReference>
<dbReference type="STRING" id="1123755.SAMN05444714_3202"/>
<reference evidence="10 11" key="1">
    <citation type="submission" date="2016-10" db="EMBL/GenBank/DDBJ databases">
        <authorList>
            <person name="de Groot N.N."/>
        </authorList>
    </citation>
    <scope>NUCLEOTIDE SEQUENCE [LARGE SCALE GENOMIC DNA]</scope>
    <source>
        <strain evidence="10 11">DSM 29433</strain>
    </source>
</reference>
<dbReference type="EMBL" id="FOZM01000004">
    <property type="protein sequence ID" value="SFS22217.1"/>
    <property type="molecule type" value="Genomic_DNA"/>
</dbReference>
<dbReference type="SUPFAM" id="SSF56112">
    <property type="entry name" value="Protein kinase-like (PK-like)"/>
    <property type="match status" value="1"/>
</dbReference>
<dbReference type="PROSITE" id="PS50011">
    <property type="entry name" value="PROTEIN_KINASE_DOM"/>
    <property type="match status" value="1"/>
</dbReference>
<gene>
    <name evidence="10" type="ORF">SAMN05444714_3202</name>
</gene>
<dbReference type="InterPro" id="IPR011009">
    <property type="entry name" value="Kinase-like_dom_sf"/>
</dbReference>
<keyword evidence="2 10" id="KW-0723">Serine/threonine-protein kinase</keyword>
<keyword evidence="6" id="KW-0067">ATP-binding</keyword>
<evidence type="ECO:0000256" key="5">
    <source>
        <dbReference type="ARBA" id="ARBA00022777"/>
    </source>
</evidence>
<protein>
    <recommendedName>
        <fullName evidence="1">non-specific serine/threonine protein kinase</fullName>
        <ecNumber evidence="1">2.7.11.1</ecNumber>
    </recommendedName>
</protein>
<evidence type="ECO:0000256" key="1">
    <source>
        <dbReference type="ARBA" id="ARBA00012513"/>
    </source>
</evidence>
<dbReference type="EC" id="2.7.11.1" evidence="1"/>
<dbReference type="InterPro" id="IPR008266">
    <property type="entry name" value="Tyr_kinase_AS"/>
</dbReference>
<dbReference type="RefSeq" id="WP_090210636.1">
    <property type="nucleotide sequence ID" value="NZ_FOZM01000004.1"/>
</dbReference>
<dbReference type="PROSITE" id="PS00109">
    <property type="entry name" value="PROTEIN_KINASE_TYR"/>
    <property type="match status" value="1"/>
</dbReference>
<evidence type="ECO:0000313" key="10">
    <source>
        <dbReference type="EMBL" id="SFS22217.1"/>
    </source>
</evidence>
<dbReference type="PANTHER" id="PTHR24363:SF0">
    <property type="entry name" value="SERINE_THREONINE KINASE LIKE DOMAIN CONTAINING 1"/>
    <property type="match status" value="1"/>
</dbReference>
<dbReference type="Proteomes" id="UP000198926">
    <property type="component" value="Unassembled WGS sequence"/>
</dbReference>
<evidence type="ECO:0000313" key="11">
    <source>
        <dbReference type="Proteomes" id="UP000198926"/>
    </source>
</evidence>
<dbReference type="Gene3D" id="3.30.200.20">
    <property type="entry name" value="Phosphorylase Kinase, domain 1"/>
    <property type="match status" value="1"/>
</dbReference>
<comment type="catalytic activity">
    <reaction evidence="7">
        <text>L-threonyl-[protein] + ATP = O-phospho-L-threonyl-[protein] + ADP + H(+)</text>
        <dbReference type="Rhea" id="RHEA:46608"/>
        <dbReference type="Rhea" id="RHEA-COMP:11060"/>
        <dbReference type="Rhea" id="RHEA-COMP:11605"/>
        <dbReference type="ChEBI" id="CHEBI:15378"/>
        <dbReference type="ChEBI" id="CHEBI:30013"/>
        <dbReference type="ChEBI" id="CHEBI:30616"/>
        <dbReference type="ChEBI" id="CHEBI:61977"/>
        <dbReference type="ChEBI" id="CHEBI:456216"/>
        <dbReference type="EC" id="2.7.11.1"/>
    </reaction>
</comment>
<keyword evidence="11" id="KW-1185">Reference proteome</keyword>
<evidence type="ECO:0000256" key="8">
    <source>
        <dbReference type="ARBA" id="ARBA00048679"/>
    </source>
</evidence>
<dbReference type="PANTHER" id="PTHR24363">
    <property type="entry name" value="SERINE/THREONINE PROTEIN KINASE"/>
    <property type="match status" value="1"/>
</dbReference>
<evidence type="ECO:0000256" key="2">
    <source>
        <dbReference type="ARBA" id="ARBA00022527"/>
    </source>
</evidence>
<accession>A0A1I6N2V0</accession>
<keyword evidence="5 10" id="KW-0418">Kinase</keyword>
<dbReference type="OrthoDB" id="9801841at2"/>
<evidence type="ECO:0000256" key="7">
    <source>
        <dbReference type="ARBA" id="ARBA00047899"/>
    </source>
</evidence>
<dbReference type="CDD" id="cd14014">
    <property type="entry name" value="STKc_PknB_like"/>
    <property type="match status" value="1"/>
</dbReference>
<evidence type="ECO:0000259" key="9">
    <source>
        <dbReference type="PROSITE" id="PS50011"/>
    </source>
</evidence>
<feature type="domain" description="Protein kinase" evidence="9">
    <location>
        <begin position="31"/>
        <end position="309"/>
    </location>
</feature>
<keyword evidence="4" id="KW-0547">Nucleotide-binding</keyword>
<dbReference type="InterPro" id="IPR000719">
    <property type="entry name" value="Prot_kinase_dom"/>
</dbReference>
<keyword evidence="3" id="KW-0808">Transferase</keyword>
<dbReference type="Gene3D" id="1.10.510.10">
    <property type="entry name" value="Transferase(Phosphotransferase) domain 1"/>
    <property type="match status" value="1"/>
</dbReference>